<evidence type="ECO:0000256" key="4">
    <source>
        <dbReference type="ARBA" id="ARBA00023136"/>
    </source>
</evidence>
<dbReference type="InterPro" id="IPR001104">
    <property type="entry name" value="3-oxo-5_a-steroid_4-DH_C"/>
</dbReference>
<dbReference type="EMBL" id="JALJOT010000001">
    <property type="protein sequence ID" value="KAK9918388.1"/>
    <property type="molecule type" value="Genomic_DNA"/>
</dbReference>
<feature type="transmembrane region" description="Helical" evidence="5">
    <location>
        <begin position="203"/>
        <end position="229"/>
    </location>
</feature>
<dbReference type="InterPro" id="IPR039698">
    <property type="entry name" value="Dfg10/SRD5A3"/>
</dbReference>
<feature type="transmembrane region" description="Helical" evidence="5">
    <location>
        <begin position="85"/>
        <end position="103"/>
    </location>
</feature>
<keyword evidence="4 5" id="KW-0472">Membrane</keyword>
<evidence type="ECO:0000259" key="6">
    <source>
        <dbReference type="Pfam" id="PF02544"/>
    </source>
</evidence>
<evidence type="ECO:0000256" key="3">
    <source>
        <dbReference type="ARBA" id="ARBA00022989"/>
    </source>
</evidence>
<name>A0ABR2Z2K0_9CHLO</name>
<dbReference type="Gene3D" id="1.20.120.1630">
    <property type="match status" value="1"/>
</dbReference>
<gene>
    <name evidence="7" type="ORF">WJX75_003718</name>
</gene>
<evidence type="ECO:0000313" key="7">
    <source>
        <dbReference type="EMBL" id="KAK9918388.1"/>
    </source>
</evidence>
<feature type="transmembrane region" description="Helical" evidence="5">
    <location>
        <begin position="137"/>
        <end position="158"/>
    </location>
</feature>
<evidence type="ECO:0000256" key="1">
    <source>
        <dbReference type="ARBA" id="ARBA00004127"/>
    </source>
</evidence>
<feature type="transmembrane region" description="Helical" evidence="5">
    <location>
        <begin position="6"/>
        <end position="32"/>
    </location>
</feature>
<protein>
    <recommendedName>
        <fullName evidence="6">3-oxo-5-alpha-steroid 4-dehydrogenase C-terminal domain-containing protein</fullName>
    </recommendedName>
</protein>
<dbReference type="Proteomes" id="UP001491310">
    <property type="component" value="Unassembled WGS sequence"/>
</dbReference>
<sequence>MALVLALITYVPAILMLYWVLATGAALFTLLLRDLGPAFSAAVLLSASRGKTWNDKPTAKLGPLTDMHVPQSWFAHFYMGARMHLIAYLFGMSYYIVLPMSILPSGTWKQLADLQATQEWNGLGNGNVWLRLIPGTLHYSAMPAVFLGVGVFVAGNVLQFQSHWILAKLRSQLSGQGKKEGDYSIPRGGTFELVSCPHYLGEIVIYAGLLIVLGCNNLLSYIIFIWVVANLLLAAGPTHKWYQVQFKQYPANRRALIPFLY</sequence>
<keyword evidence="2 5" id="KW-0812">Transmembrane</keyword>
<proteinExistence type="predicted"/>
<comment type="caution">
    <text evidence="7">The sequence shown here is derived from an EMBL/GenBank/DDBJ whole genome shotgun (WGS) entry which is preliminary data.</text>
</comment>
<dbReference type="PANTHER" id="PTHR14624">
    <property type="entry name" value="DFG10 PROTEIN"/>
    <property type="match status" value="1"/>
</dbReference>
<dbReference type="Pfam" id="PF02544">
    <property type="entry name" value="Steroid_dh"/>
    <property type="match status" value="1"/>
</dbReference>
<evidence type="ECO:0000313" key="8">
    <source>
        <dbReference type="Proteomes" id="UP001491310"/>
    </source>
</evidence>
<feature type="domain" description="3-oxo-5-alpha-steroid 4-dehydrogenase C-terminal" evidence="6">
    <location>
        <begin position="137"/>
        <end position="261"/>
    </location>
</feature>
<accession>A0ABR2Z2K0</accession>
<evidence type="ECO:0000256" key="2">
    <source>
        <dbReference type="ARBA" id="ARBA00022692"/>
    </source>
</evidence>
<evidence type="ECO:0000256" key="5">
    <source>
        <dbReference type="SAM" id="Phobius"/>
    </source>
</evidence>
<keyword evidence="3 5" id="KW-1133">Transmembrane helix</keyword>
<dbReference type="PROSITE" id="PS50244">
    <property type="entry name" value="S5A_REDUCTASE"/>
    <property type="match status" value="1"/>
</dbReference>
<comment type="subcellular location">
    <subcellularLocation>
        <location evidence="1">Endomembrane system</location>
        <topology evidence="1">Multi-pass membrane protein</topology>
    </subcellularLocation>
</comment>
<reference evidence="7 8" key="1">
    <citation type="journal article" date="2024" name="Nat. Commun.">
        <title>Phylogenomics reveals the evolutionary origins of lichenization in chlorophyte algae.</title>
        <authorList>
            <person name="Puginier C."/>
            <person name="Libourel C."/>
            <person name="Otte J."/>
            <person name="Skaloud P."/>
            <person name="Haon M."/>
            <person name="Grisel S."/>
            <person name="Petersen M."/>
            <person name="Berrin J.G."/>
            <person name="Delaux P.M."/>
            <person name="Dal Grande F."/>
            <person name="Keller J."/>
        </authorList>
    </citation>
    <scope>NUCLEOTIDE SEQUENCE [LARGE SCALE GENOMIC DNA]</scope>
    <source>
        <strain evidence="7 8">SAG 216-7</strain>
    </source>
</reference>
<keyword evidence="8" id="KW-1185">Reference proteome</keyword>
<dbReference type="PANTHER" id="PTHR14624:SF0">
    <property type="entry name" value="POLYPRENOL REDUCTASE"/>
    <property type="match status" value="1"/>
</dbReference>
<organism evidence="7 8">
    <name type="scientific">Coccomyxa subellipsoidea</name>
    <dbReference type="NCBI Taxonomy" id="248742"/>
    <lineage>
        <taxon>Eukaryota</taxon>
        <taxon>Viridiplantae</taxon>
        <taxon>Chlorophyta</taxon>
        <taxon>core chlorophytes</taxon>
        <taxon>Trebouxiophyceae</taxon>
        <taxon>Trebouxiophyceae incertae sedis</taxon>
        <taxon>Coccomyxaceae</taxon>
        <taxon>Coccomyxa</taxon>
    </lineage>
</organism>